<accession>A0A174AK64</accession>
<reference evidence="3 5" key="2">
    <citation type="submission" date="2018-06" db="EMBL/GenBank/DDBJ databases">
        <authorList>
            <consortium name="Pathogen Informatics"/>
            <person name="Doyle S."/>
        </authorList>
    </citation>
    <scope>NUCLEOTIDE SEQUENCE [LARGE SCALE GENOMIC DNA]</scope>
    <source>
        <strain evidence="3 5">NCTC11224</strain>
    </source>
</reference>
<name>A0A174AK64_9FIRM</name>
<gene>
    <name evidence="2" type="ORF">ERS852480_00077</name>
    <name evidence="3" type="ORF">NCTC11224_03628</name>
</gene>
<dbReference type="EMBL" id="CZAB01000001">
    <property type="protein sequence ID" value="CUN88613.1"/>
    <property type="molecule type" value="Genomic_DNA"/>
</dbReference>
<dbReference type="EMBL" id="UAVW01000015">
    <property type="protein sequence ID" value="SQB14574.1"/>
    <property type="molecule type" value="Genomic_DNA"/>
</dbReference>
<evidence type="ECO:0000313" key="5">
    <source>
        <dbReference type="Proteomes" id="UP000251853"/>
    </source>
</evidence>
<dbReference type="RefSeq" id="WP_022200803.1">
    <property type="nucleotide sequence ID" value="NZ_CZAB01000001.1"/>
</dbReference>
<reference evidence="2 4" key="1">
    <citation type="submission" date="2015-09" db="EMBL/GenBank/DDBJ databases">
        <authorList>
            <consortium name="Pathogen Informatics"/>
        </authorList>
    </citation>
    <scope>NUCLEOTIDE SEQUENCE [LARGE SCALE GENOMIC DNA]</scope>
    <source>
        <strain evidence="2 4">2789STDY5834865</strain>
    </source>
</reference>
<evidence type="ECO:0000256" key="1">
    <source>
        <dbReference type="SAM" id="Phobius"/>
    </source>
</evidence>
<keyword evidence="1" id="KW-0812">Transmembrane</keyword>
<feature type="transmembrane region" description="Helical" evidence="1">
    <location>
        <begin position="333"/>
        <end position="353"/>
    </location>
</feature>
<protein>
    <submittedName>
        <fullName evidence="2">Uncharacterized protein</fullName>
    </submittedName>
</protein>
<organism evidence="2 4">
    <name type="scientific">Enterocloster clostridioformis</name>
    <dbReference type="NCBI Taxonomy" id="1531"/>
    <lineage>
        <taxon>Bacteria</taxon>
        <taxon>Bacillati</taxon>
        <taxon>Bacillota</taxon>
        <taxon>Clostridia</taxon>
        <taxon>Lachnospirales</taxon>
        <taxon>Lachnospiraceae</taxon>
        <taxon>Enterocloster</taxon>
    </lineage>
</organism>
<dbReference type="AlphaFoldDB" id="A0A174AK64"/>
<keyword evidence="1" id="KW-1133">Transmembrane helix</keyword>
<feature type="transmembrane region" description="Helical" evidence="1">
    <location>
        <begin position="218"/>
        <end position="242"/>
    </location>
</feature>
<keyword evidence="5" id="KW-1185">Reference proteome</keyword>
<feature type="transmembrane region" description="Helical" evidence="1">
    <location>
        <begin position="268"/>
        <end position="285"/>
    </location>
</feature>
<dbReference type="Proteomes" id="UP000095512">
    <property type="component" value="Unassembled WGS sequence"/>
</dbReference>
<evidence type="ECO:0000313" key="3">
    <source>
        <dbReference type="EMBL" id="SQB14574.1"/>
    </source>
</evidence>
<evidence type="ECO:0000313" key="4">
    <source>
        <dbReference type="Proteomes" id="UP000095512"/>
    </source>
</evidence>
<keyword evidence="1" id="KW-0472">Membrane</keyword>
<proteinExistence type="predicted"/>
<evidence type="ECO:0000313" key="2">
    <source>
        <dbReference type="EMBL" id="CUN88613.1"/>
    </source>
</evidence>
<sequence length="361" mass="39779">MKKWIILILIAAVWGYGAILAWTMRDAGSQVFIYYGEGEAVEEQLISHALDGEQEQTRKMLPEITAWSRAERLKVLNPGLGRSEEADCIAVYGLKEMASSPRLLGGTYGCRSDQDGCVISRGLAMELFGGLDVAGKYIWCRQKPYRIRGVTDESSHVILLPAKEKDAMRYMMFTYVRGAESGAEEGTSHGMETGKSAAENFLYRNGIKSGKVLVDGTYFSSAAGLGVCLPLWITSVWMLSGLPGSRRGIRGRTKEGIKKSIKKSTKEFILAAVFSLAGLLLAWKLELKIPPDLIPSRWSDFEFWARKIGEMRSDMADMGEAGAVWWLAQMKGRLSVCLLCSFIGAAGGVIWTAKCTGRSRE</sequence>
<dbReference type="Proteomes" id="UP000251853">
    <property type="component" value="Unassembled WGS sequence"/>
</dbReference>